<gene>
    <name evidence="1" type="ORF">C1SCF055_LOCUS44705</name>
</gene>
<organism evidence="1">
    <name type="scientific">Cladocopium goreaui</name>
    <dbReference type="NCBI Taxonomy" id="2562237"/>
    <lineage>
        <taxon>Eukaryota</taxon>
        <taxon>Sar</taxon>
        <taxon>Alveolata</taxon>
        <taxon>Dinophyceae</taxon>
        <taxon>Suessiales</taxon>
        <taxon>Symbiodiniaceae</taxon>
        <taxon>Cladocopium</taxon>
    </lineage>
</organism>
<keyword evidence="3" id="KW-1185">Reference proteome</keyword>
<dbReference type="Proteomes" id="UP001152797">
    <property type="component" value="Unassembled WGS sequence"/>
</dbReference>
<dbReference type="AlphaFoldDB" id="A0A9P1M3X6"/>
<dbReference type="Gene3D" id="1.50.10.140">
    <property type="match status" value="1"/>
</dbReference>
<dbReference type="EMBL" id="CAMXCT030006800">
    <property type="protein sequence ID" value="CAL4807583.1"/>
    <property type="molecule type" value="Genomic_DNA"/>
</dbReference>
<sequence>MPAIALTVSYSCGLYLLGVLFGLVTATEKAGLSPALHSDDECIGPEGSCELSAVQRRSLAVRNREVPLSNDSATALHVSNTSNITLPASACASGRQIPFSNRGPGNECFASSLGDECEYACNDGYIGVGRHVCQTIYIENEAVQVWKNSSFFGGNCWRLCSDSPTCTGQVPLRVNSSDSMGPCMKTTCFATPKDAFMNVARGNYEIWKLARDEVSGCYADHVDLDTQEAHLGSSDSTGMGLVMECVADAMGWISREEFLKRINRTLSSYAGIPPPNQTWNFKRGPRGWVPRFYDIRSGDLLAEGTEEEIGKTWSVMSTGLFYSGVLFAQTYLENIGANKKSPLAGYIIDLAARMMNMVQWSRMMCFQAFNSTAVVEGYNGTGIPFLMDSDGHCQAIMWPEADGYYPFNEEITADWIATEVVCFQKNQVPCSRPAMIEMWKRVIGRASHPNVKIDGYDILSDWAAYVVQLPYYTVNVVNSNPVFQQMFKNGWLADWADYNSSVFYGGSNRYGMGAGPDMTWCSGATYFADKYTMDPKKAKCRTWSPYSVAGWLPAAPDTIQGHLLEMLWTGESVLNYPGTDYHILWRKSLIDPAMNWSSYVTTIDIAGELFGLSTLFLGVDFYREHSNHFTKKKGFMPITEPGDNTSASLYMTGASRHLSSKSV</sequence>
<reference evidence="1" key="1">
    <citation type="submission" date="2022-10" db="EMBL/GenBank/DDBJ databases">
        <authorList>
            <person name="Chen Y."/>
            <person name="Dougan E. K."/>
            <person name="Chan C."/>
            <person name="Rhodes N."/>
            <person name="Thang M."/>
        </authorList>
    </citation>
    <scope>NUCLEOTIDE SEQUENCE</scope>
</reference>
<dbReference type="OrthoDB" id="1688044at2759"/>
<reference evidence="2" key="2">
    <citation type="submission" date="2024-04" db="EMBL/GenBank/DDBJ databases">
        <authorList>
            <person name="Chen Y."/>
            <person name="Shah S."/>
            <person name="Dougan E. K."/>
            <person name="Thang M."/>
            <person name="Chan C."/>
        </authorList>
    </citation>
    <scope>NUCLEOTIDE SEQUENCE [LARGE SCALE GENOMIC DNA]</scope>
</reference>
<evidence type="ECO:0000313" key="3">
    <source>
        <dbReference type="Proteomes" id="UP001152797"/>
    </source>
</evidence>
<proteinExistence type="predicted"/>
<comment type="caution">
    <text evidence="1">The sequence shown here is derived from an EMBL/GenBank/DDBJ whole genome shotgun (WGS) entry which is preliminary data.</text>
</comment>
<evidence type="ECO:0000313" key="2">
    <source>
        <dbReference type="EMBL" id="CAL1173646.1"/>
    </source>
</evidence>
<accession>A0A9P1M3X6</accession>
<dbReference type="EMBL" id="CAMXCT010006800">
    <property type="protein sequence ID" value="CAI4020271.1"/>
    <property type="molecule type" value="Genomic_DNA"/>
</dbReference>
<protein>
    <submittedName>
        <fullName evidence="1">Uncharacterized protein</fullName>
    </submittedName>
</protein>
<evidence type="ECO:0000313" key="1">
    <source>
        <dbReference type="EMBL" id="CAI4020271.1"/>
    </source>
</evidence>
<name>A0A9P1M3X6_9DINO</name>
<dbReference type="EMBL" id="CAMXCT020006800">
    <property type="protein sequence ID" value="CAL1173646.1"/>
    <property type="molecule type" value="Genomic_DNA"/>
</dbReference>